<dbReference type="EMBL" id="JANRMS010000608">
    <property type="protein sequence ID" value="KAJ3536952.1"/>
    <property type="molecule type" value="Genomic_DNA"/>
</dbReference>
<dbReference type="Proteomes" id="UP001148629">
    <property type="component" value="Unassembled WGS sequence"/>
</dbReference>
<comment type="caution">
    <text evidence="1">The sequence shown here is derived from an EMBL/GenBank/DDBJ whole genome shotgun (WGS) entry which is preliminary data.</text>
</comment>
<organism evidence="1 2">
    <name type="scientific">Fusarium decemcellulare</name>
    <dbReference type="NCBI Taxonomy" id="57161"/>
    <lineage>
        <taxon>Eukaryota</taxon>
        <taxon>Fungi</taxon>
        <taxon>Dikarya</taxon>
        <taxon>Ascomycota</taxon>
        <taxon>Pezizomycotina</taxon>
        <taxon>Sordariomycetes</taxon>
        <taxon>Hypocreomycetidae</taxon>
        <taxon>Hypocreales</taxon>
        <taxon>Nectriaceae</taxon>
        <taxon>Fusarium</taxon>
        <taxon>Fusarium decemcellulare species complex</taxon>
    </lineage>
</organism>
<evidence type="ECO:0000313" key="1">
    <source>
        <dbReference type="EMBL" id="KAJ3536952.1"/>
    </source>
</evidence>
<protein>
    <submittedName>
        <fullName evidence="1">Uncharacterized protein</fullName>
    </submittedName>
</protein>
<accession>A0ACC1SD52</accession>
<proteinExistence type="predicted"/>
<keyword evidence="2" id="KW-1185">Reference proteome</keyword>
<reference evidence="1" key="1">
    <citation type="submission" date="2022-08" db="EMBL/GenBank/DDBJ databases">
        <title>Genome Sequence of Fusarium decemcellulare.</title>
        <authorList>
            <person name="Buettner E."/>
        </authorList>
    </citation>
    <scope>NUCLEOTIDE SEQUENCE</scope>
    <source>
        <strain evidence="1">Babe19</strain>
    </source>
</reference>
<name>A0ACC1SD52_9HYPO</name>
<evidence type="ECO:0000313" key="2">
    <source>
        <dbReference type="Proteomes" id="UP001148629"/>
    </source>
</evidence>
<gene>
    <name evidence="1" type="ORF">NM208_g6505</name>
</gene>
<sequence length="1015" mass="111932">MSVTPPPLQRSLSALKSSGHSIRERLFQFKETDPSFADCFGDEAYTTETMYGKITLWRITGGLSYTAAKIQETLIKLIAEKSTDWQSRRPRNDASPFHQPPYLIQCFFVGVSKAHAAPYVTIITSVEWFSICLKDIILKGKILSAYPDWGCFRLPVDPHLTSNVTHRALEIPCCIDEGDYEVYTPGYTVPTHISATEVEIWKGESFIAKATAGGMITVGNEDLALTVAHAFYPHQNPSPTSFDIDVSELNLLLQQDRERTSNLMDFSGASQCRAYLSPVSTPSSPIGLDLPARPPTSKKYKALIGHLRYIPTIGGDDLGMSSSLDWALIRITHPNISTMNPPRSNPSHITSDHSVIIHTISKFIECHLISEALFGIAGFTRPQPVKVANTGRVQHGDSGAWVTQLGTQEPIGILIGSCPSLNESYILGIRDILQDIEAQTEFKARVTPNHDIRTQSLPSLNLVSQGREAAITDNGLAGCTSVASIPPYLRNCRQLQTLLSLSFDDSCLPKAEFARMLPRSQSFQQTVQEDRSVAFDPTPLIEFDDEHDDTMCFHRGRVTTNINMREWQKRFPPGPLPDCALEELLYRVDAGQCALALCPHRHHPPVLPRLHLWKFATAYIAVIPSANLLGFAGQEFARKMPKVAGILIETTFGSIIEIILFIVLIAKHEADASKDNGDEGNLIPIIQAAILGSILTNLLLCLGLCFFFGGLRQASQKFHAIVSEVGTGLLLVAAFGLLIPSAFYSALKAEVVPELPGFRVLHEKFTEGRLQEDVLRISQATSLALIVAFFLYIWYQASSQHSIFDEVIEMDEHRDADREADAEKPKFTMTEALIAITVALVFVTLLLVFLVAKIEHVVESGVPDQFLGLILLPLVEKAAEHLTAIDEAWDGVINVALYHCLGPSIQTALFNGPLVVIIGWAIGKPMDLNFEIFMIALLVLSILVVGNFLRDGESNWLEGALLVIIYVIIAIACWYYPNPDVATSNGIEGSEMVNVTMSVDTLRQLQQLISANLPQ</sequence>